<dbReference type="InterPro" id="IPR024940">
    <property type="entry name" value="TCF/LEF"/>
</dbReference>
<dbReference type="AlphaFoldDB" id="A0A9N7UAJ6"/>
<feature type="region of interest" description="Disordered" evidence="10">
    <location>
        <begin position="1"/>
        <end position="58"/>
    </location>
</feature>
<name>A0A9N7UAJ6_PLEPL</name>
<dbReference type="GO" id="GO:1990907">
    <property type="term" value="C:beta-catenin-TCF complex"/>
    <property type="evidence" value="ECO:0007669"/>
    <property type="project" value="TreeGrafter"/>
</dbReference>
<keyword evidence="8 9" id="KW-0539">Nucleus</keyword>
<comment type="subcellular location">
    <subcellularLocation>
        <location evidence="1">Nucleus</location>
    </subcellularLocation>
</comment>
<dbReference type="Gene3D" id="1.10.30.10">
    <property type="entry name" value="High mobility group box domain"/>
    <property type="match status" value="1"/>
</dbReference>
<dbReference type="GO" id="GO:0071664">
    <property type="term" value="C:catenin-TCF7L2 complex"/>
    <property type="evidence" value="ECO:0007669"/>
    <property type="project" value="TreeGrafter"/>
</dbReference>
<keyword evidence="3" id="KW-0879">Wnt signaling pathway</keyword>
<keyword evidence="4" id="KW-0805">Transcription regulation</keyword>
<proteinExistence type="inferred from homology"/>
<dbReference type="PROSITE" id="PS50118">
    <property type="entry name" value="HMG_BOX_2"/>
    <property type="match status" value="1"/>
</dbReference>
<keyword evidence="6" id="KW-0010">Activator</keyword>
<evidence type="ECO:0000256" key="2">
    <source>
        <dbReference type="ARBA" id="ARBA00006569"/>
    </source>
</evidence>
<evidence type="ECO:0000313" key="13">
    <source>
        <dbReference type="Proteomes" id="UP001153269"/>
    </source>
</evidence>
<evidence type="ECO:0000256" key="5">
    <source>
        <dbReference type="ARBA" id="ARBA00023125"/>
    </source>
</evidence>
<comment type="caution">
    <text evidence="12">The sequence shown here is derived from an EMBL/GenBank/DDBJ whole genome shotgun (WGS) entry which is preliminary data.</text>
</comment>
<comment type="similarity">
    <text evidence="2">Belongs to the TCF/LEF family.</text>
</comment>
<evidence type="ECO:0000256" key="7">
    <source>
        <dbReference type="ARBA" id="ARBA00023163"/>
    </source>
</evidence>
<keyword evidence="13" id="KW-1185">Reference proteome</keyword>
<reference evidence="12" key="1">
    <citation type="submission" date="2020-03" db="EMBL/GenBank/DDBJ databases">
        <authorList>
            <person name="Weist P."/>
        </authorList>
    </citation>
    <scope>NUCLEOTIDE SEQUENCE</scope>
</reference>
<feature type="DNA-binding region" description="HMG box" evidence="9">
    <location>
        <begin position="60"/>
        <end position="128"/>
    </location>
</feature>
<evidence type="ECO:0000256" key="3">
    <source>
        <dbReference type="ARBA" id="ARBA00022687"/>
    </source>
</evidence>
<feature type="region of interest" description="Disordered" evidence="10">
    <location>
        <begin position="122"/>
        <end position="149"/>
    </location>
</feature>
<keyword evidence="7" id="KW-0804">Transcription</keyword>
<dbReference type="PANTHER" id="PTHR10373:SF32">
    <property type="entry name" value="TRANSCRIPTION FACTOR 7-LIKE 2"/>
    <property type="match status" value="1"/>
</dbReference>
<dbReference type="Proteomes" id="UP001153269">
    <property type="component" value="Unassembled WGS sequence"/>
</dbReference>
<feature type="compositionally biased region" description="Basic residues" evidence="10">
    <location>
        <begin position="135"/>
        <end position="149"/>
    </location>
</feature>
<keyword evidence="5 9" id="KW-0238">DNA-binding</keyword>
<dbReference type="InterPro" id="IPR009071">
    <property type="entry name" value="HMG_box_dom"/>
</dbReference>
<evidence type="ECO:0000256" key="4">
    <source>
        <dbReference type="ARBA" id="ARBA00023015"/>
    </source>
</evidence>
<dbReference type="GO" id="GO:0060070">
    <property type="term" value="P:canonical Wnt signaling pathway"/>
    <property type="evidence" value="ECO:0007669"/>
    <property type="project" value="TreeGrafter"/>
</dbReference>
<dbReference type="SUPFAM" id="SSF47095">
    <property type="entry name" value="HMG-box"/>
    <property type="match status" value="1"/>
</dbReference>
<dbReference type="EMBL" id="CADEAL010001022">
    <property type="protein sequence ID" value="CAB1428108.1"/>
    <property type="molecule type" value="Genomic_DNA"/>
</dbReference>
<evidence type="ECO:0000256" key="1">
    <source>
        <dbReference type="ARBA" id="ARBA00004123"/>
    </source>
</evidence>
<organism evidence="12 13">
    <name type="scientific">Pleuronectes platessa</name>
    <name type="common">European plaice</name>
    <dbReference type="NCBI Taxonomy" id="8262"/>
    <lineage>
        <taxon>Eukaryota</taxon>
        <taxon>Metazoa</taxon>
        <taxon>Chordata</taxon>
        <taxon>Craniata</taxon>
        <taxon>Vertebrata</taxon>
        <taxon>Euteleostomi</taxon>
        <taxon>Actinopterygii</taxon>
        <taxon>Neopterygii</taxon>
        <taxon>Teleostei</taxon>
        <taxon>Neoteleostei</taxon>
        <taxon>Acanthomorphata</taxon>
        <taxon>Carangaria</taxon>
        <taxon>Pleuronectiformes</taxon>
        <taxon>Pleuronectoidei</taxon>
        <taxon>Pleuronectidae</taxon>
        <taxon>Pleuronectes</taxon>
    </lineage>
</organism>
<accession>A0A9N7UAJ6</accession>
<feature type="domain" description="HMG box" evidence="11">
    <location>
        <begin position="60"/>
        <end position="128"/>
    </location>
</feature>
<evidence type="ECO:0000313" key="12">
    <source>
        <dbReference type="EMBL" id="CAB1428108.1"/>
    </source>
</evidence>
<evidence type="ECO:0000259" key="11">
    <source>
        <dbReference type="PROSITE" id="PS50118"/>
    </source>
</evidence>
<evidence type="ECO:0000256" key="8">
    <source>
        <dbReference type="ARBA" id="ARBA00023242"/>
    </source>
</evidence>
<dbReference type="Pfam" id="PF00505">
    <property type="entry name" value="HMG_box"/>
    <property type="match status" value="1"/>
</dbReference>
<dbReference type="GO" id="GO:0000981">
    <property type="term" value="F:DNA-binding transcription factor activity, RNA polymerase II-specific"/>
    <property type="evidence" value="ECO:0007669"/>
    <property type="project" value="TreeGrafter"/>
</dbReference>
<dbReference type="FunFam" id="1.10.30.10:FF:000001">
    <property type="entry name" value="transcription factor 7 isoform X2"/>
    <property type="match status" value="1"/>
</dbReference>
<dbReference type="GO" id="GO:0000978">
    <property type="term" value="F:RNA polymerase II cis-regulatory region sequence-specific DNA binding"/>
    <property type="evidence" value="ECO:0007669"/>
    <property type="project" value="TreeGrafter"/>
</dbReference>
<dbReference type="GO" id="GO:0000785">
    <property type="term" value="C:chromatin"/>
    <property type="evidence" value="ECO:0007669"/>
    <property type="project" value="TreeGrafter"/>
</dbReference>
<evidence type="ECO:0000256" key="9">
    <source>
        <dbReference type="PROSITE-ProRule" id="PRU00267"/>
    </source>
</evidence>
<dbReference type="PANTHER" id="PTHR10373">
    <property type="entry name" value="TRANSCRIPTION FACTOR 7 FAMILY MEMBER"/>
    <property type="match status" value="1"/>
</dbReference>
<sequence length="149" mass="16795">MSPEASPEGFHNEAPYPHLKGRNTEAVNGTQANTAPDTAADPPPNISQRMHEHDYSQPYIKKPSNAFMIFRKEQSPVVAAELQHGDSASVNTILGQRWKALSQDQQAKYYNLAEMERTLHSQLHPEWSSSENYGKNRKRGKQGKRNVPN</sequence>
<gene>
    <name evidence="12" type="ORF">PLEPLA_LOCUS16073</name>
</gene>
<dbReference type="InterPro" id="IPR036910">
    <property type="entry name" value="HMG_box_dom_sf"/>
</dbReference>
<evidence type="ECO:0000256" key="6">
    <source>
        <dbReference type="ARBA" id="ARBA00023159"/>
    </source>
</evidence>
<protein>
    <recommendedName>
        <fullName evidence="11">HMG box domain-containing protein</fullName>
    </recommendedName>
</protein>
<evidence type="ECO:0000256" key="10">
    <source>
        <dbReference type="SAM" id="MobiDB-lite"/>
    </source>
</evidence>
<dbReference type="SMART" id="SM00398">
    <property type="entry name" value="HMG"/>
    <property type="match status" value="1"/>
</dbReference>